<dbReference type="Gene3D" id="3.90.230.10">
    <property type="entry name" value="Creatinase/methionine aminopeptidase superfamily"/>
    <property type="match status" value="1"/>
</dbReference>
<dbReference type="OrthoDB" id="3209743at2759"/>
<dbReference type="InterPro" id="IPR002467">
    <property type="entry name" value="Pept_M24A_MAP1"/>
</dbReference>
<dbReference type="PANTHER" id="PTHR43330:SF7">
    <property type="entry name" value="METHIONINE AMINOPEPTIDASE 1"/>
    <property type="match status" value="1"/>
</dbReference>
<dbReference type="GO" id="GO:0006508">
    <property type="term" value="P:proteolysis"/>
    <property type="evidence" value="ECO:0007669"/>
    <property type="project" value="UniProtKB-KW"/>
</dbReference>
<feature type="domain" description="C6H2-type" evidence="11">
    <location>
        <begin position="4"/>
        <end position="57"/>
    </location>
</feature>
<dbReference type="PANTHER" id="PTHR43330">
    <property type="entry name" value="METHIONINE AMINOPEPTIDASE"/>
    <property type="match status" value="1"/>
</dbReference>
<evidence type="ECO:0000256" key="10">
    <source>
        <dbReference type="SAM" id="MobiDB-lite"/>
    </source>
</evidence>
<evidence type="ECO:0000259" key="11">
    <source>
        <dbReference type="PROSITE" id="PS52013"/>
    </source>
</evidence>
<dbReference type="InterPro" id="IPR001714">
    <property type="entry name" value="Pept_M24_MAP"/>
</dbReference>
<evidence type="ECO:0000256" key="9">
    <source>
        <dbReference type="RuleBase" id="RU003653"/>
    </source>
</evidence>
<dbReference type="PROSITE" id="PS52013">
    <property type="entry name" value="ZF_C6H2"/>
    <property type="match status" value="1"/>
</dbReference>
<evidence type="ECO:0000313" key="12">
    <source>
        <dbReference type="EMBL" id="OMH84816.1"/>
    </source>
</evidence>
<sequence length="294" mass="32925">MVTASKCSREGCGIEQVKLKCPICLKNGMDSFYCSQECFKLDWGVHKAKHAAANTVAEYDPFPRFKYTGGLRAIYPLSARRKVPEHIRPPDYHLTEKSKREKKGSHPANSGAVSEEKASRSIIKVLNKAEIEGMRKVCRLAREVLDIAARAIKPGITTDEIDEIVHNACIERNSYPSPLNYYNFPKSVCTSVNEVICHGIPDRRKLVDGDIVNIDVTLYHNGFHGDLNETYVVGGNVDKKGKRLINVTRECMMKAIETVKPGALYRDLGNTIEKHATQHGFSVVRTYTGHGIHR</sequence>
<dbReference type="GO" id="GO:0008270">
    <property type="term" value="F:zinc ion binding"/>
    <property type="evidence" value="ECO:0007669"/>
    <property type="project" value="UniProtKB-KW"/>
</dbReference>
<dbReference type="InterPro" id="IPR036005">
    <property type="entry name" value="Creatinase/aminopeptidase-like"/>
</dbReference>
<accession>A0A1R1PV25</accession>
<dbReference type="NCBIfam" id="TIGR00500">
    <property type="entry name" value="met_pdase_I"/>
    <property type="match status" value="1"/>
</dbReference>
<feature type="region of interest" description="Disordered" evidence="10">
    <location>
        <begin position="86"/>
        <end position="115"/>
    </location>
</feature>
<comment type="caution">
    <text evidence="12">The sequence shown here is derived from an EMBL/GenBank/DDBJ whole genome shotgun (WGS) entry which is preliminary data.</text>
</comment>
<comment type="similarity">
    <text evidence="8">Belongs to the peptidase M24A family. Methionine aminopeptidase type 1 subfamily.</text>
</comment>
<dbReference type="EC" id="3.4.11.18" evidence="9"/>
<keyword evidence="1 9" id="KW-0031">Aminopeptidase</keyword>
<evidence type="ECO:0000256" key="5">
    <source>
        <dbReference type="ARBA" id="ARBA00022771"/>
    </source>
</evidence>
<evidence type="ECO:0000256" key="3">
    <source>
        <dbReference type="ARBA" id="ARBA00022670"/>
    </source>
</evidence>
<dbReference type="InterPro" id="IPR031615">
    <property type="entry name" value="Zfn-C6H2"/>
</dbReference>
<name>A0A1R1PV25_ZANCU</name>
<dbReference type="Proteomes" id="UP000188320">
    <property type="component" value="Unassembled WGS sequence"/>
</dbReference>
<dbReference type="Pfam" id="PF15801">
    <property type="entry name" value="zf-C6H2"/>
    <property type="match status" value="1"/>
</dbReference>
<dbReference type="EMBL" id="LSSK01000144">
    <property type="protein sequence ID" value="OMH84816.1"/>
    <property type="molecule type" value="Genomic_DNA"/>
</dbReference>
<reference evidence="13" key="1">
    <citation type="submission" date="2017-01" db="EMBL/GenBank/DDBJ databases">
        <authorList>
            <person name="Wang Y."/>
            <person name="White M."/>
            <person name="Kvist S."/>
            <person name="Moncalvo J.-M."/>
        </authorList>
    </citation>
    <scope>NUCLEOTIDE SEQUENCE [LARGE SCALE GENOMIC DNA]</scope>
    <source>
        <strain evidence="13">COL-18-3</strain>
    </source>
</reference>
<evidence type="ECO:0000256" key="6">
    <source>
        <dbReference type="ARBA" id="ARBA00022801"/>
    </source>
</evidence>
<protein>
    <recommendedName>
        <fullName evidence="9">Methionine aminopeptidase</fullName>
        <ecNumber evidence="9">3.4.11.18</ecNumber>
    </recommendedName>
</protein>
<dbReference type="InterPro" id="IPR000994">
    <property type="entry name" value="Pept_M24"/>
</dbReference>
<keyword evidence="2" id="KW-0963">Cytoplasm</keyword>
<keyword evidence="6" id="KW-0378">Hydrolase</keyword>
<dbReference type="GO" id="GO:0005829">
    <property type="term" value="C:cytosol"/>
    <property type="evidence" value="ECO:0007669"/>
    <property type="project" value="TreeGrafter"/>
</dbReference>
<keyword evidence="4 9" id="KW-0479">Metal-binding</keyword>
<dbReference type="Pfam" id="PF00557">
    <property type="entry name" value="Peptidase_M24"/>
    <property type="match status" value="1"/>
</dbReference>
<keyword evidence="5 8" id="KW-0863">Zinc-finger</keyword>
<dbReference type="CDD" id="cd01086">
    <property type="entry name" value="MetAP1"/>
    <property type="match status" value="1"/>
</dbReference>
<dbReference type="SUPFAM" id="SSF55920">
    <property type="entry name" value="Creatinase/aminopeptidase"/>
    <property type="match status" value="1"/>
</dbReference>
<comment type="catalytic activity">
    <reaction evidence="9">
        <text>Release of N-terminal amino acids, preferentially methionine, from peptides and arylamides.</text>
        <dbReference type="EC" id="3.4.11.18"/>
    </reaction>
</comment>
<comment type="function">
    <text evidence="9">Cotranslationally removes the N-terminal methionine from nascent proteins. The N-terminal methionine is often cleaved when the second residue in the primary sequence is small and uncharged (Met-Ala-, Cys, Gly, Pro, Ser, Thr, or Val).</text>
</comment>
<organism evidence="12 13">
    <name type="scientific">Zancudomyces culisetae</name>
    <name type="common">Gut fungus</name>
    <name type="synonym">Smittium culisetae</name>
    <dbReference type="NCBI Taxonomy" id="1213189"/>
    <lineage>
        <taxon>Eukaryota</taxon>
        <taxon>Fungi</taxon>
        <taxon>Fungi incertae sedis</taxon>
        <taxon>Zoopagomycota</taxon>
        <taxon>Kickxellomycotina</taxon>
        <taxon>Harpellomycetes</taxon>
        <taxon>Harpellales</taxon>
        <taxon>Legeriomycetaceae</taxon>
        <taxon>Zancudomyces</taxon>
    </lineage>
</organism>
<evidence type="ECO:0000256" key="8">
    <source>
        <dbReference type="PROSITE-ProRule" id="PRU01357"/>
    </source>
</evidence>
<evidence type="ECO:0000256" key="1">
    <source>
        <dbReference type="ARBA" id="ARBA00022438"/>
    </source>
</evidence>
<feature type="compositionally biased region" description="Basic and acidic residues" evidence="10">
    <location>
        <begin position="86"/>
        <end position="99"/>
    </location>
</feature>
<gene>
    <name evidence="12" type="ORF">AX774_g1649</name>
</gene>
<keyword evidence="7" id="KW-0862">Zinc</keyword>
<evidence type="ECO:0000256" key="7">
    <source>
        <dbReference type="ARBA" id="ARBA00022833"/>
    </source>
</evidence>
<dbReference type="GO" id="GO:0004239">
    <property type="term" value="F:initiator methionyl aminopeptidase activity"/>
    <property type="evidence" value="ECO:0007669"/>
    <property type="project" value="UniProtKB-EC"/>
</dbReference>
<evidence type="ECO:0000256" key="4">
    <source>
        <dbReference type="ARBA" id="ARBA00022723"/>
    </source>
</evidence>
<keyword evidence="3 9" id="KW-0645">Protease</keyword>
<evidence type="ECO:0000313" key="13">
    <source>
        <dbReference type="Proteomes" id="UP000188320"/>
    </source>
</evidence>
<dbReference type="PRINTS" id="PR00599">
    <property type="entry name" value="MAPEPTIDASE"/>
</dbReference>
<proteinExistence type="inferred from homology"/>
<keyword evidence="13" id="KW-1185">Reference proteome</keyword>
<dbReference type="GO" id="GO:0070006">
    <property type="term" value="F:metalloaminopeptidase activity"/>
    <property type="evidence" value="ECO:0007669"/>
    <property type="project" value="InterPro"/>
</dbReference>
<comment type="cofactor">
    <cofactor evidence="9">
        <name>Co(2+)</name>
        <dbReference type="ChEBI" id="CHEBI:48828"/>
    </cofactor>
    <cofactor evidence="9">
        <name>Zn(2+)</name>
        <dbReference type="ChEBI" id="CHEBI:29105"/>
    </cofactor>
    <cofactor evidence="9">
        <name>Mn(2+)</name>
        <dbReference type="ChEBI" id="CHEBI:29035"/>
    </cofactor>
    <cofactor evidence="9">
        <name>Fe(2+)</name>
        <dbReference type="ChEBI" id="CHEBI:29033"/>
    </cofactor>
    <text evidence="9">Binds 2 divalent metal cations per subunit. Has a high-affinity and a low affinity metal-binding site. The true nature of the physiological cofactor is under debate. The enzyme is active with cobalt, zinc, manganese or divalent iron ions.</text>
</comment>
<dbReference type="AlphaFoldDB" id="A0A1R1PV25"/>
<evidence type="ECO:0000256" key="2">
    <source>
        <dbReference type="ARBA" id="ARBA00022490"/>
    </source>
</evidence>